<dbReference type="RefSeq" id="WP_135476185.1">
    <property type="nucleotide sequence ID" value="NZ_SIJK02000002.1"/>
</dbReference>
<accession>A0ABS4D4U4</accession>
<dbReference type="Proteomes" id="UP001193081">
    <property type="component" value="Unassembled WGS sequence"/>
</dbReference>
<proteinExistence type="predicted"/>
<feature type="compositionally biased region" description="Low complexity" evidence="1">
    <location>
        <begin position="69"/>
        <end position="87"/>
    </location>
</feature>
<keyword evidence="2" id="KW-0812">Transmembrane</keyword>
<sequence length="181" mass="20406">MQIRTLFQVLVYLIGLAMILIPLTLWPQISLFPQPLRQTQTALAGIAQVQTMERLEMMQITTTTRSSSLPTGTPQATATPLPTATPMPTLTPTMTPRPVFTVNAPSGTPIYTCPGDQYRRGNLSYDNPVLIGWNRSTDNQVFLLLEDKIGYPQIWIKLTREMTVNPRDFQRQLARTSCRNQ</sequence>
<organism evidence="3 4">
    <name type="scientific">Candidatus Chloroploca mongolica</name>
    <dbReference type="NCBI Taxonomy" id="2528176"/>
    <lineage>
        <taxon>Bacteria</taxon>
        <taxon>Bacillati</taxon>
        <taxon>Chloroflexota</taxon>
        <taxon>Chloroflexia</taxon>
        <taxon>Chloroflexales</taxon>
        <taxon>Chloroflexineae</taxon>
        <taxon>Oscillochloridaceae</taxon>
        <taxon>Candidatus Chloroploca</taxon>
    </lineage>
</organism>
<name>A0ABS4D4U4_9CHLR</name>
<evidence type="ECO:0000313" key="4">
    <source>
        <dbReference type="Proteomes" id="UP001193081"/>
    </source>
</evidence>
<evidence type="ECO:0000256" key="2">
    <source>
        <dbReference type="SAM" id="Phobius"/>
    </source>
</evidence>
<feature type="transmembrane region" description="Helical" evidence="2">
    <location>
        <begin position="6"/>
        <end position="26"/>
    </location>
</feature>
<evidence type="ECO:0000313" key="3">
    <source>
        <dbReference type="EMBL" id="MBP1464461.1"/>
    </source>
</evidence>
<keyword evidence="2" id="KW-0472">Membrane</keyword>
<gene>
    <name evidence="3" type="ORF">EYB53_001950</name>
</gene>
<keyword evidence="4" id="KW-1185">Reference proteome</keyword>
<evidence type="ECO:0000256" key="1">
    <source>
        <dbReference type="SAM" id="MobiDB-lite"/>
    </source>
</evidence>
<comment type="caution">
    <text evidence="3">The sequence shown here is derived from an EMBL/GenBank/DDBJ whole genome shotgun (WGS) entry which is preliminary data.</text>
</comment>
<feature type="region of interest" description="Disordered" evidence="1">
    <location>
        <begin position="63"/>
        <end position="87"/>
    </location>
</feature>
<reference evidence="3 4" key="1">
    <citation type="submission" date="2021-03" db="EMBL/GenBank/DDBJ databases">
        <authorList>
            <person name="Grouzdev D.S."/>
        </authorList>
    </citation>
    <scope>NUCLEOTIDE SEQUENCE [LARGE SCALE GENOMIC DNA]</scope>
    <source>
        <strain evidence="3 4">M50-1</strain>
    </source>
</reference>
<dbReference type="EMBL" id="SIJK02000002">
    <property type="protein sequence ID" value="MBP1464461.1"/>
    <property type="molecule type" value="Genomic_DNA"/>
</dbReference>
<keyword evidence="2" id="KW-1133">Transmembrane helix</keyword>
<protein>
    <submittedName>
        <fullName evidence="3">Uncharacterized protein</fullName>
    </submittedName>
</protein>